<feature type="compositionally biased region" description="Basic and acidic residues" evidence="1">
    <location>
        <begin position="35"/>
        <end position="61"/>
    </location>
</feature>
<accession>G6EDD2</accession>
<dbReference type="AlphaFoldDB" id="G6EDD2"/>
<evidence type="ECO:0000256" key="1">
    <source>
        <dbReference type="SAM" id="MobiDB-lite"/>
    </source>
</evidence>
<evidence type="ECO:0000313" key="2">
    <source>
        <dbReference type="EMBL" id="EHJ60730.1"/>
    </source>
</evidence>
<proteinExistence type="predicted"/>
<dbReference type="EMBL" id="AGFM01000033">
    <property type="protein sequence ID" value="EHJ60730.1"/>
    <property type="molecule type" value="Genomic_DNA"/>
</dbReference>
<keyword evidence="3" id="KW-1185">Reference proteome</keyword>
<dbReference type="Proteomes" id="UP000004030">
    <property type="component" value="Unassembled WGS sequence"/>
</dbReference>
<name>G6EDD2_9SPHN</name>
<organism evidence="2 3">
    <name type="scientific">Novosphingobium pentaromativorans US6-1</name>
    <dbReference type="NCBI Taxonomy" id="1088721"/>
    <lineage>
        <taxon>Bacteria</taxon>
        <taxon>Pseudomonadati</taxon>
        <taxon>Pseudomonadota</taxon>
        <taxon>Alphaproteobacteria</taxon>
        <taxon>Sphingomonadales</taxon>
        <taxon>Sphingomonadaceae</taxon>
        <taxon>Novosphingobium</taxon>
    </lineage>
</organism>
<protein>
    <submittedName>
        <fullName evidence="2">Uncharacterized protein</fullName>
    </submittedName>
</protein>
<gene>
    <name evidence="2" type="ORF">NSU_2352</name>
</gene>
<sequence>MDHNRKNQPPERNQERDFPRRADLAFWQNKPSTETAEHGWADGRPHLIELQREDDSDRDDP</sequence>
<evidence type="ECO:0000313" key="3">
    <source>
        <dbReference type="Proteomes" id="UP000004030"/>
    </source>
</evidence>
<dbReference type="PATRIC" id="fig|1088721.3.peg.2331"/>
<feature type="compositionally biased region" description="Basic and acidic residues" evidence="1">
    <location>
        <begin position="1"/>
        <end position="23"/>
    </location>
</feature>
<reference evidence="2 3" key="1">
    <citation type="journal article" date="2012" name="J. Bacteriol.">
        <title>Genome sequence of benzo(a)pyrene-degrading bacterium Novosphingobium pentaromativorans US6-1.</title>
        <authorList>
            <person name="Luo Y.R."/>
            <person name="Kang S.G."/>
            <person name="Kim S.J."/>
            <person name="Kim M.R."/>
            <person name="Li N."/>
            <person name="Lee J.H."/>
            <person name="Kwon K.K."/>
        </authorList>
    </citation>
    <scope>NUCLEOTIDE SEQUENCE [LARGE SCALE GENOMIC DNA]</scope>
    <source>
        <strain evidence="2 3">US6-1</strain>
    </source>
</reference>
<comment type="caution">
    <text evidence="2">The sequence shown here is derived from an EMBL/GenBank/DDBJ whole genome shotgun (WGS) entry which is preliminary data.</text>
</comment>
<feature type="region of interest" description="Disordered" evidence="1">
    <location>
        <begin position="1"/>
        <end position="61"/>
    </location>
</feature>